<dbReference type="PANTHER" id="PTHR43179">
    <property type="entry name" value="RHAMNOSYLTRANSFERASE WBBL"/>
    <property type="match status" value="1"/>
</dbReference>
<organism evidence="2">
    <name type="scientific">mine drainage metagenome</name>
    <dbReference type="NCBI Taxonomy" id="410659"/>
    <lineage>
        <taxon>unclassified sequences</taxon>
        <taxon>metagenomes</taxon>
        <taxon>ecological metagenomes</taxon>
    </lineage>
</organism>
<dbReference type="PANTHER" id="PTHR43179:SF7">
    <property type="entry name" value="RHAMNOSYLTRANSFERASE WBBL"/>
    <property type="match status" value="1"/>
</dbReference>
<dbReference type="SUPFAM" id="SSF53448">
    <property type="entry name" value="Nucleotide-diphospho-sugar transferases"/>
    <property type="match status" value="2"/>
</dbReference>
<accession>A0A1J5RC71</accession>
<reference evidence="2" key="1">
    <citation type="submission" date="2016-10" db="EMBL/GenBank/DDBJ databases">
        <title>Sequence of Gallionella enrichment culture.</title>
        <authorList>
            <person name="Poehlein A."/>
            <person name="Muehling M."/>
            <person name="Daniel R."/>
        </authorList>
    </citation>
    <scope>NUCLEOTIDE SEQUENCE</scope>
</reference>
<dbReference type="AlphaFoldDB" id="A0A1J5RC71"/>
<gene>
    <name evidence="2" type="primary">kfoC_4</name>
    <name evidence="2" type="ORF">GALL_246990</name>
</gene>
<feature type="domain" description="Glycosyltransferase 2-like" evidence="1">
    <location>
        <begin position="7"/>
        <end position="122"/>
    </location>
</feature>
<dbReference type="Pfam" id="PF00535">
    <property type="entry name" value="Glycos_transf_2"/>
    <property type="match status" value="2"/>
</dbReference>
<sequence length="516" mass="56912">MGRPFFSILTPVYEPPIDALEAAIASVRTQTYGDWELILVDDRSPSDTVRERLRTLAADSRITVIERDSNGGIVAASNDAIAAASGEFLVLLDNDDLLHPRALEKVAAAIAAEPDVDYVYTDEDKIDARGGHYDEFRKPAWSPERLRGQMYTSHLSVLRASLVREVGGFHSGFDGSQDHDLVLRVTERARRVTHVPEVLYHWRVVPGSTAGDAEAKPYAWDAGRRAVQAHLDRVGVRGEVQFGTVRGTLTINREASSDHLVSVIIPTRGGSGIVWGEERVFVVEAVRSILQNAGYPHLEIVVVYDLDTPVTVRDALVDLAGDQLRLVAFTETFNFSAKCNAGFLAATGDVIVLLNDDIQATQPGFLARLIAPLDEQGVGMTGARLLFADGRLQHGGHVYAGGELMHAFIGAGMDDPGPFAALHVSREISGLTAACVALSRETYEEVGGMCESLPVNFNDVDLSMKVRSLGLRLLWLENVTVYHFESQTREPVVHRWEYEFVTDRWFFPNEDLYLRM</sequence>
<protein>
    <submittedName>
        <fullName evidence="2">Chondroitin synthase</fullName>
    </submittedName>
</protein>
<dbReference type="GO" id="GO:0016757">
    <property type="term" value="F:glycosyltransferase activity"/>
    <property type="evidence" value="ECO:0007669"/>
    <property type="project" value="UniProtKB-KW"/>
</dbReference>
<comment type="caution">
    <text evidence="2">The sequence shown here is derived from an EMBL/GenBank/DDBJ whole genome shotgun (WGS) entry which is preliminary data.</text>
</comment>
<name>A0A1J5RC71_9ZZZZ</name>
<dbReference type="EMBL" id="MLJW01000209">
    <property type="protein sequence ID" value="OIQ93369.1"/>
    <property type="molecule type" value="Genomic_DNA"/>
</dbReference>
<evidence type="ECO:0000313" key="2">
    <source>
        <dbReference type="EMBL" id="OIQ93369.1"/>
    </source>
</evidence>
<proteinExistence type="predicted"/>
<dbReference type="Gene3D" id="3.90.550.10">
    <property type="entry name" value="Spore Coat Polysaccharide Biosynthesis Protein SpsA, Chain A"/>
    <property type="match status" value="2"/>
</dbReference>
<dbReference type="InterPro" id="IPR029044">
    <property type="entry name" value="Nucleotide-diphossugar_trans"/>
</dbReference>
<dbReference type="InterPro" id="IPR001173">
    <property type="entry name" value="Glyco_trans_2-like"/>
</dbReference>
<feature type="domain" description="Glycosyltransferase 2-like" evidence="1">
    <location>
        <begin position="263"/>
        <end position="391"/>
    </location>
</feature>
<evidence type="ECO:0000259" key="1">
    <source>
        <dbReference type="Pfam" id="PF00535"/>
    </source>
</evidence>